<name>A0A1G8YZ93_9ACTN</name>
<dbReference type="RefSeq" id="WP_176953756.1">
    <property type="nucleotide sequence ID" value="NZ_FNFF01000004.1"/>
</dbReference>
<feature type="compositionally biased region" description="Low complexity" evidence="1">
    <location>
        <begin position="9"/>
        <end position="29"/>
    </location>
</feature>
<accession>A0A1G8YZ93</accession>
<organism evidence="2 3">
    <name type="scientific">Streptomyces indicus</name>
    <dbReference type="NCBI Taxonomy" id="417292"/>
    <lineage>
        <taxon>Bacteria</taxon>
        <taxon>Bacillati</taxon>
        <taxon>Actinomycetota</taxon>
        <taxon>Actinomycetes</taxon>
        <taxon>Kitasatosporales</taxon>
        <taxon>Streptomycetaceae</taxon>
        <taxon>Streptomyces</taxon>
    </lineage>
</organism>
<dbReference type="Proteomes" id="UP000199155">
    <property type="component" value="Unassembled WGS sequence"/>
</dbReference>
<feature type="region of interest" description="Disordered" evidence="1">
    <location>
        <begin position="1"/>
        <end position="57"/>
    </location>
</feature>
<reference evidence="2 3" key="1">
    <citation type="submission" date="2016-10" db="EMBL/GenBank/DDBJ databases">
        <authorList>
            <person name="de Groot N.N."/>
        </authorList>
    </citation>
    <scope>NUCLEOTIDE SEQUENCE [LARGE SCALE GENOMIC DNA]</scope>
    <source>
        <strain evidence="2 3">CGMCC 4.5727</strain>
    </source>
</reference>
<evidence type="ECO:0000313" key="2">
    <source>
        <dbReference type="EMBL" id="SDK08209.1"/>
    </source>
</evidence>
<evidence type="ECO:0000256" key="1">
    <source>
        <dbReference type="SAM" id="MobiDB-lite"/>
    </source>
</evidence>
<gene>
    <name evidence="2" type="ORF">SAMN05421806_104352</name>
</gene>
<keyword evidence="3" id="KW-1185">Reference proteome</keyword>
<proteinExistence type="predicted"/>
<evidence type="ECO:0000313" key="3">
    <source>
        <dbReference type="Proteomes" id="UP000199155"/>
    </source>
</evidence>
<protein>
    <submittedName>
        <fullName evidence="2">Uncharacterized protein</fullName>
    </submittedName>
</protein>
<sequence>MAKNKNRQQQRGQQQRGAQQEQSQRGAEQVESAAEQAPSPAQFASGGGKRQKKFGHN</sequence>
<dbReference type="AlphaFoldDB" id="A0A1G8YZ93"/>
<dbReference type="EMBL" id="FNFF01000004">
    <property type="protein sequence ID" value="SDK08209.1"/>
    <property type="molecule type" value="Genomic_DNA"/>
</dbReference>